<gene>
    <name evidence="2" type="ORF">CLTEP_06310</name>
</gene>
<dbReference type="RefSeq" id="WP_066822437.1">
    <property type="nucleotide sequence ID" value="NZ_LTBA01000003.1"/>
</dbReference>
<keyword evidence="3" id="KW-1185">Reference proteome</keyword>
<dbReference type="Pfam" id="PF01979">
    <property type="entry name" value="Amidohydro_1"/>
    <property type="match status" value="1"/>
</dbReference>
<keyword evidence="2" id="KW-0378">Hydrolase</keyword>
<dbReference type="InterPro" id="IPR011059">
    <property type="entry name" value="Metal-dep_hydrolase_composite"/>
</dbReference>
<evidence type="ECO:0000259" key="1">
    <source>
        <dbReference type="Pfam" id="PF01979"/>
    </source>
</evidence>
<evidence type="ECO:0000313" key="2">
    <source>
        <dbReference type="EMBL" id="KYH35455.1"/>
    </source>
</evidence>
<dbReference type="CDD" id="cd01309">
    <property type="entry name" value="Met_dep_hydrolase_C"/>
    <property type="match status" value="1"/>
</dbReference>
<reference evidence="2 3" key="1">
    <citation type="submission" date="2016-02" db="EMBL/GenBank/DDBJ databases">
        <title>Genome sequence of Clostridium tepidiprofundi DSM 19306.</title>
        <authorList>
            <person name="Poehlein A."/>
            <person name="Daniel R."/>
        </authorList>
    </citation>
    <scope>NUCLEOTIDE SEQUENCE [LARGE SCALE GENOMIC DNA]</scope>
    <source>
        <strain evidence="2 3">DSM 19306</strain>
    </source>
</reference>
<feature type="domain" description="Amidohydrolase-related" evidence="1">
    <location>
        <begin position="51"/>
        <end position="383"/>
    </location>
</feature>
<accession>A0A151B693</accession>
<evidence type="ECO:0000313" key="3">
    <source>
        <dbReference type="Proteomes" id="UP000075531"/>
    </source>
</evidence>
<dbReference type="EC" id="3.5.2.-" evidence="2"/>
<dbReference type="InterPro" id="IPR051781">
    <property type="entry name" value="Metallo-dep_Hydrolase"/>
</dbReference>
<dbReference type="GO" id="GO:0016810">
    <property type="term" value="F:hydrolase activity, acting on carbon-nitrogen (but not peptide) bonds"/>
    <property type="evidence" value="ECO:0007669"/>
    <property type="project" value="InterPro"/>
</dbReference>
<sequence length="386" mass="41957">MILIKNANIHTMAGTDYKNGMILIDKGKIKEIGENINITDDAEVIDVGGKFVMPGLIDAHCHIGMFESGTGKPGVDGNEIADPVTPQLRAIDAVNPMDIGFKEALESGVTTVSTGPGSANVIGGQFTIMKTYGNRVDDMIINQCSAMKIAFGENPKRCYSELKKSPITRMGIAAILRESLIKAQRYVDKKEKANDDSSKMPEYDMKMEELAKVIRKEIPLKAHAHRADDILTALRVAKEFDVDITLDHCTEGHLIVDYLKEGYQKGVILGPSISSRSKVELQNLTFKTPGILSKAGIKVAIMTDHPVIPLQYLPVCAALAAREGMDEEEALKAVTINAAEILGIQDKVGSIEVGKDADIVVYSGHPFDLRSTVDIVIVDGKVVKRK</sequence>
<proteinExistence type="predicted"/>
<dbReference type="InterPro" id="IPR032466">
    <property type="entry name" value="Metal_Hydrolase"/>
</dbReference>
<dbReference type="SUPFAM" id="SSF51338">
    <property type="entry name" value="Composite domain of metallo-dependent hydrolases"/>
    <property type="match status" value="1"/>
</dbReference>
<dbReference type="InterPro" id="IPR006680">
    <property type="entry name" value="Amidohydro-rel"/>
</dbReference>
<name>A0A151B693_9CLOT</name>
<dbReference type="PANTHER" id="PTHR43135">
    <property type="entry name" value="ALPHA-D-RIBOSE 1-METHYLPHOSPHONATE 5-TRIPHOSPHATE DIPHOSPHATASE"/>
    <property type="match status" value="1"/>
</dbReference>
<dbReference type="Proteomes" id="UP000075531">
    <property type="component" value="Unassembled WGS sequence"/>
</dbReference>
<dbReference type="SUPFAM" id="SSF51556">
    <property type="entry name" value="Metallo-dependent hydrolases"/>
    <property type="match status" value="1"/>
</dbReference>
<dbReference type="EMBL" id="LTBA01000003">
    <property type="protein sequence ID" value="KYH35455.1"/>
    <property type="molecule type" value="Genomic_DNA"/>
</dbReference>
<dbReference type="Gene3D" id="3.20.20.140">
    <property type="entry name" value="Metal-dependent hydrolases"/>
    <property type="match status" value="1"/>
</dbReference>
<protein>
    <submittedName>
        <fullName evidence="2">D-hydantoinase</fullName>
        <ecNumber evidence="2">3.5.2.-</ecNumber>
    </submittedName>
</protein>
<comment type="caution">
    <text evidence="2">The sequence shown here is derived from an EMBL/GenBank/DDBJ whole genome shotgun (WGS) entry which is preliminary data.</text>
</comment>
<dbReference type="STRING" id="1121338.CLTEP_06310"/>
<dbReference type="PATRIC" id="fig|1121338.3.peg.638"/>
<dbReference type="OrthoDB" id="9802793at2"/>
<dbReference type="AlphaFoldDB" id="A0A151B693"/>
<dbReference type="PANTHER" id="PTHR43135:SF3">
    <property type="entry name" value="ALPHA-D-RIBOSE 1-METHYLPHOSPHONATE 5-TRIPHOSPHATE DIPHOSPHATASE"/>
    <property type="match status" value="1"/>
</dbReference>
<organism evidence="2 3">
    <name type="scientific">Clostridium tepidiprofundi DSM 19306</name>
    <dbReference type="NCBI Taxonomy" id="1121338"/>
    <lineage>
        <taxon>Bacteria</taxon>
        <taxon>Bacillati</taxon>
        <taxon>Bacillota</taxon>
        <taxon>Clostridia</taxon>
        <taxon>Eubacteriales</taxon>
        <taxon>Clostridiaceae</taxon>
        <taxon>Clostridium</taxon>
    </lineage>
</organism>
<dbReference type="Gene3D" id="2.30.40.10">
    <property type="entry name" value="Urease, subunit C, domain 1"/>
    <property type="match status" value="1"/>
</dbReference>